<keyword evidence="3" id="KW-1185">Reference proteome</keyword>
<reference evidence="2 3" key="1">
    <citation type="submission" date="2020-01" db="EMBL/GenBank/DDBJ databases">
        <title>Identification and distribution of gene clusters putatively required for synthesis of sphingolipid metabolism inhibitors in phylogenetically diverse species of the filamentous fungus Fusarium.</title>
        <authorList>
            <person name="Kim H.-S."/>
            <person name="Busman M."/>
            <person name="Brown D.W."/>
            <person name="Divon H."/>
            <person name="Uhlig S."/>
            <person name="Proctor R.H."/>
        </authorList>
    </citation>
    <scope>NUCLEOTIDE SEQUENCE [LARGE SCALE GENOMIC DNA]</scope>
    <source>
        <strain evidence="2 3">NRRL 20459</strain>
    </source>
</reference>
<dbReference type="AlphaFoldDB" id="A0A8H4LLJ6"/>
<evidence type="ECO:0000313" key="3">
    <source>
        <dbReference type="Proteomes" id="UP000554235"/>
    </source>
</evidence>
<feature type="compositionally biased region" description="Basic and acidic residues" evidence="1">
    <location>
        <begin position="1"/>
        <end position="11"/>
    </location>
</feature>
<sequence>MNHDWTKDAESTWRCGTPLQPGEMETTVHPSEDWTKNWGWAIIIRVGSLPDDSSASKWHFDMRILVKDLPSQLQEDSEMRWEDGNWRSEYGSLYSPRSISAEKKEWVRYLAFSTREKPKEKSLNSRSWVAEHCRAQIVQRTAKGRRKTVVMYRRGIAYGNDMTGDPVEAWNADQPKRFEEFIAPLLKR</sequence>
<accession>A0A8H4LLJ6</accession>
<protein>
    <submittedName>
        <fullName evidence="2">Uncharacterized protein</fullName>
    </submittedName>
</protein>
<dbReference type="Proteomes" id="UP000554235">
    <property type="component" value="Unassembled WGS sequence"/>
</dbReference>
<evidence type="ECO:0000313" key="2">
    <source>
        <dbReference type="EMBL" id="KAF4470333.1"/>
    </source>
</evidence>
<organism evidence="2 3">
    <name type="scientific">Fusarium albosuccineum</name>
    <dbReference type="NCBI Taxonomy" id="1237068"/>
    <lineage>
        <taxon>Eukaryota</taxon>
        <taxon>Fungi</taxon>
        <taxon>Dikarya</taxon>
        <taxon>Ascomycota</taxon>
        <taxon>Pezizomycotina</taxon>
        <taxon>Sordariomycetes</taxon>
        <taxon>Hypocreomycetidae</taxon>
        <taxon>Hypocreales</taxon>
        <taxon>Nectriaceae</taxon>
        <taxon>Fusarium</taxon>
        <taxon>Fusarium decemcellulare species complex</taxon>
    </lineage>
</organism>
<dbReference type="EMBL" id="JAADYS010000365">
    <property type="protein sequence ID" value="KAF4470333.1"/>
    <property type="molecule type" value="Genomic_DNA"/>
</dbReference>
<feature type="region of interest" description="Disordered" evidence="1">
    <location>
        <begin position="1"/>
        <end position="30"/>
    </location>
</feature>
<proteinExistence type="predicted"/>
<name>A0A8H4LLJ6_9HYPO</name>
<comment type="caution">
    <text evidence="2">The sequence shown here is derived from an EMBL/GenBank/DDBJ whole genome shotgun (WGS) entry which is preliminary data.</text>
</comment>
<gene>
    <name evidence="2" type="ORF">FALBO_2758</name>
</gene>
<dbReference type="OrthoDB" id="5073785at2759"/>
<evidence type="ECO:0000256" key="1">
    <source>
        <dbReference type="SAM" id="MobiDB-lite"/>
    </source>
</evidence>